<keyword evidence="1" id="KW-0812">Transmembrane</keyword>
<organism evidence="2 3">
    <name type="scientific">Marine Group III euryarchaeote CG-Bathy1</name>
    <dbReference type="NCBI Taxonomy" id="1889001"/>
    <lineage>
        <taxon>Archaea</taxon>
        <taxon>Methanobacteriati</taxon>
        <taxon>Thermoplasmatota</taxon>
        <taxon>Thermoplasmata</taxon>
        <taxon>Candidatus Thermoprofundales</taxon>
    </lineage>
</organism>
<reference evidence="2 3" key="1">
    <citation type="submission" date="2016-08" db="EMBL/GenBank/DDBJ databases">
        <title>New Insights into Marine Group III Euryarchaeota, from dark to light.</title>
        <authorList>
            <person name="Haro-Moreno J.M."/>
            <person name="Rodriguez-Valera F."/>
            <person name="Lopez-Garcia P."/>
            <person name="Moreira D."/>
            <person name="Martin-Cuadrado A.B."/>
        </authorList>
    </citation>
    <scope>NUCLEOTIDE SEQUENCE [LARGE SCALE GENOMIC DNA]</scope>
    <source>
        <strain evidence="2">CG-Bathy1</strain>
    </source>
</reference>
<dbReference type="InterPro" id="IPR042106">
    <property type="entry name" value="Nuo/plastoQ_OxRdtase_6_NuoJ"/>
</dbReference>
<gene>
    <name evidence="2" type="ORF">BEU04_02510</name>
</gene>
<dbReference type="Proteomes" id="UP000183815">
    <property type="component" value="Unassembled WGS sequence"/>
</dbReference>
<feature type="transmembrane region" description="Helical" evidence="1">
    <location>
        <begin position="6"/>
        <end position="25"/>
    </location>
</feature>
<accession>A0A1J5T2W8</accession>
<keyword evidence="1" id="KW-1133">Transmembrane helix</keyword>
<proteinExistence type="predicted"/>
<dbReference type="InterPro" id="IPR001457">
    <property type="entry name" value="NADH_UbQ/plastoQ_OxRdtase_su6"/>
</dbReference>
<sequence>MSVEVAVFWLLATLILFAAWAIVIGTDIVRSIVWLTIVFLLTSGIFIIADAEFLAIIQVLVYVGAVSVVILFGVMLTRRTLRGSTEDV</sequence>
<dbReference type="Gene3D" id="1.20.120.1200">
    <property type="entry name" value="NADH-ubiquinone/plastoquinone oxidoreductase chain 6, subunit NuoJ"/>
    <property type="match status" value="1"/>
</dbReference>
<evidence type="ECO:0000256" key="1">
    <source>
        <dbReference type="SAM" id="Phobius"/>
    </source>
</evidence>
<comment type="caution">
    <text evidence="2">The sequence shown here is derived from an EMBL/GenBank/DDBJ whole genome shotgun (WGS) entry which is preliminary data.</text>
</comment>
<name>A0A1J5T2W8_9ARCH</name>
<evidence type="ECO:0000313" key="2">
    <source>
        <dbReference type="EMBL" id="OIR15210.1"/>
    </source>
</evidence>
<feature type="transmembrane region" description="Helical" evidence="1">
    <location>
        <begin position="55"/>
        <end position="76"/>
    </location>
</feature>
<dbReference type="PANTHER" id="PTHR33269">
    <property type="entry name" value="NADH-UBIQUINONE OXIDOREDUCTASE CHAIN 6"/>
    <property type="match status" value="1"/>
</dbReference>
<dbReference type="PANTHER" id="PTHR33269:SF17">
    <property type="entry name" value="NADH-UBIQUINONE OXIDOREDUCTASE CHAIN 6"/>
    <property type="match status" value="1"/>
</dbReference>
<keyword evidence="1" id="KW-0472">Membrane</keyword>
<dbReference type="AlphaFoldDB" id="A0A1J5T2W8"/>
<protein>
    <recommendedName>
        <fullName evidence="4">NADH:ubiquinone oxidoreductase subunit 6 (Chain J)</fullName>
    </recommendedName>
</protein>
<dbReference type="EMBL" id="MIYU01000017">
    <property type="protein sequence ID" value="OIR15210.1"/>
    <property type="molecule type" value="Genomic_DNA"/>
</dbReference>
<dbReference type="GO" id="GO:0008137">
    <property type="term" value="F:NADH dehydrogenase (ubiquinone) activity"/>
    <property type="evidence" value="ECO:0007669"/>
    <property type="project" value="InterPro"/>
</dbReference>
<dbReference type="Pfam" id="PF00499">
    <property type="entry name" value="Oxidored_q3"/>
    <property type="match status" value="1"/>
</dbReference>
<feature type="transmembrane region" description="Helical" evidence="1">
    <location>
        <begin position="32"/>
        <end position="49"/>
    </location>
</feature>
<evidence type="ECO:0008006" key="4">
    <source>
        <dbReference type="Google" id="ProtNLM"/>
    </source>
</evidence>
<evidence type="ECO:0000313" key="3">
    <source>
        <dbReference type="Proteomes" id="UP000183815"/>
    </source>
</evidence>